<dbReference type="EMBL" id="MU858109">
    <property type="protein sequence ID" value="KAK4213397.1"/>
    <property type="molecule type" value="Genomic_DNA"/>
</dbReference>
<evidence type="ECO:0000313" key="4">
    <source>
        <dbReference type="Proteomes" id="UP001301769"/>
    </source>
</evidence>
<evidence type="ECO:0000313" key="3">
    <source>
        <dbReference type="EMBL" id="KAK4213397.1"/>
    </source>
</evidence>
<protein>
    <submittedName>
        <fullName evidence="3">Uncharacterized protein</fullName>
    </submittedName>
</protein>
<dbReference type="PANTHER" id="PTHR21974">
    <property type="entry name" value="RE15880P"/>
    <property type="match status" value="1"/>
</dbReference>
<comment type="caution">
    <text evidence="3">The sequence shown here is derived from an EMBL/GenBank/DDBJ whole genome shotgun (WGS) entry which is preliminary data.</text>
</comment>
<feature type="coiled-coil region" evidence="1">
    <location>
        <begin position="296"/>
        <end position="344"/>
    </location>
</feature>
<accession>A0AAN7B7X8</accession>
<dbReference type="AlphaFoldDB" id="A0AAN7B7X8"/>
<organism evidence="3 4">
    <name type="scientific">Rhypophila decipiens</name>
    <dbReference type="NCBI Taxonomy" id="261697"/>
    <lineage>
        <taxon>Eukaryota</taxon>
        <taxon>Fungi</taxon>
        <taxon>Dikarya</taxon>
        <taxon>Ascomycota</taxon>
        <taxon>Pezizomycotina</taxon>
        <taxon>Sordariomycetes</taxon>
        <taxon>Sordariomycetidae</taxon>
        <taxon>Sordariales</taxon>
        <taxon>Naviculisporaceae</taxon>
        <taxon>Rhypophila</taxon>
    </lineage>
</organism>
<reference evidence="3" key="2">
    <citation type="submission" date="2023-05" db="EMBL/GenBank/DDBJ databases">
        <authorList>
            <consortium name="Lawrence Berkeley National Laboratory"/>
            <person name="Steindorff A."/>
            <person name="Hensen N."/>
            <person name="Bonometti L."/>
            <person name="Westerberg I."/>
            <person name="Brannstrom I.O."/>
            <person name="Guillou S."/>
            <person name="Cros-Aarteil S."/>
            <person name="Calhoun S."/>
            <person name="Haridas S."/>
            <person name="Kuo A."/>
            <person name="Mondo S."/>
            <person name="Pangilinan J."/>
            <person name="Riley R."/>
            <person name="Labutti K."/>
            <person name="Andreopoulos B."/>
            <person name="Lipzen A."/>
            <person name="Chen C."/>
            <person name="Yanf M."/>
            <person name="Daum C."/>
            <person name="Ng V."/>
            <person name="Clum A."/>
            <person name="Ohm R."/>
            <person name="Martin F."/>
            <person name="Silar P."/>
            <person name="Natvig D."/>
            <person name="Lalanne C."/>
            <person name="Gautier V."/>
            <person name="Ament-Velasquez S.L."/>
            <person name="Kruys A."/>
            <person name="Hutchinson M.I."/>
            <person name="Powell A.J."/>
            <person name="Barry K."/>
            <person name="Miller A.N."/>
            <person name="Grigoriev I.V."/>
            <person name="Debuchy R."/>
            <person name="Gladieux P."/>
            <person name="Thoren M.H."/>
            <person name="Johannesson H."/>
        </authorList>
    </citation>
    <scope>NUCLEOTIDE SEQUENCE</scope>
    <source>
        <strain evidence="3">PSN293</strain>
    </source>
</reference>
<dbReference type="PANTHER" id="PTHR21974:SF2">
    <property type="entry name" value="RE15880P"/>
    <property type="match status" value="1"/>
</dbReference>
<sequence length="402" mass="45511">MASIQDRLREASAKNNSLLQTLSQTDHAIPSLSAQNRLIADLQSEIAASEARLKKLDAARKKELKDHEKYRDSVMRRFAYKATLKSAKFEAKAQKEETEYFAALQDEHREGEINRNLKERLVEAQKVAGDLNEVVRRHNSAQKELDNLYDRLFKGETPGFPEEDEKEQIVERLLREYQDAKERAESEQHAIRLLGEAQYRMRGALRAVEEALQHSRVDMFGGGTFNDMMERNALHKAETEVMGARMLVLQAQRFAPPGTVWDLPEVNINHGNVMMDVFFDNIFTDMQFHEEIKASRARVERAARVLDEMIAKANQRVKGVGDELSRLEKKLTESREELQKVRANVFKRVAEGQAAGTDSPAPAYKEVDPSTGAAGNPYEGFQASHSPGGARQGWNPFDPTMG</sequence>
<keyword evidence="4" id="KW-1185">Reference proteome</keyword>
<keyword evidence="1" id="KW-0175">Coiled coil</keyword>
<evidence type="ECO:0000256" key="1">
    <source>
        <dbReference type="SAM" id="Coils"/>
    </source>
</evidence>
<evidence type="ECO:0000256" key="2">
    <source>
        <dbReference type="SAM" id="MobiDB-lite"/>
    </source>
</evidence>
<dbReference type="Proteomes" id="UP001301769">
    <property type="component" value="Unassembled WGS sequence"/>
</dbReference>
<reference evidence="3" key="1">
    <citation type="journal article" date="2023" name="Mol. Phylogenet. Evol.">
        <title>Genome-scale phylogeny and comparative genomics of the fungal order Sordariales.</title>
        <authorList>
            <person name="Hensen N."/>
            <person name="Bonometti L."/>
            <person name="Westerberg I."/>
            <person name="Brannstrom I.O."/>
            <person name="Guillou S."/>
            <person name="Cros-Aarteil S."/>
            <person name="Calhoun S."/>
            <person name="Haridas S."/>
            <person name="Kuo A."/>
            <person name="Mondo S."/>
            <person name="Pangilinan J."/>
            <person name="Riley R."/>
            <person name="LaButti K."/>
            <person name="Andreopoulos B."/>
            <person name="Lipzen A."/>
            <person name="Chen C."/>
            <person name="Yan M."/>
            <person name="Daum C."/>
            <person name="Ng V."/>
            <person name="Clum A."/>
            <person name="Steindorff A."/>
            <person name="Ohm R.A."/>
            <person name="Martin F."/>
            <person name="Silar P."/>
            <person name="Natvig D.O."/>
            <person name="Lalanne C."/>
            <person name="Gautier V."/>
            <person name="Ament-Velasquez S.L."/>
            <person name="Kruys A."/>
            <person name="Hutchinson M.I."/>
            <person name="Powell A.J."/>
            <person name="Barry K."/>
            <person name="Miller A.N."/>
            <person name="Grigoriev I.V."/>
            <person name="Debuchy R."/>
            <person name="Gladieux P."/>
            <person name="Hiltunen Thoren M."/>
            <person name="Johannesson H."/>
        </authorList>
    </citation>
    <scope>NUCLEOTIDE SEQUENCE</scope>
    <source>
        <strain evidence="3">PSN293</strain>
    </source>
</reference>
<feature type="region of interest" description="Disordered" evidence="2">
    <location>
        <begin position="352"/>
        <end position="402"/>
    </location>
</feature>
<name>A0AAN7B7X8_9PEZI</name>
<feature type="coiled-coil region" evidence="1">
    <location>
        <begin position="1"/>
        <end position="59"/>
    </location>
</feature>
<feature type="coiled-coil region" evidence="1">
    <location>
        <begin position="114"/>
        <end position="190"/>
    </location>
</feature>
<proteinExistence type="predicted"/>
<gene>
    <name evidence="3" type="ORF">QBC37DRAFT_172511</name>
</gene>